<proteinExistence type="predicted"/>
<comment type="caution">
    <text evidence="1">The sequence shown here is derived from an EMBL/GenBank/DDBJ whole genome shotgun (WGS) entry which is preliminary data.</text>
</comment>
<keyword evidence="2" id="KW-1185">Reference proteome</keyword>
<organism evidence="1 2">
    <name type="scientific">Lasiosphaeris hirsuta</name>
    <dbReference type="NCBI Taxonomy" id="260670"/>
    <lineage>
        <taxon>Eukaryota</taxon>
        <taxon>Fungi</taxon>
        <taxon>Dikarya</taxon>
        <taxon>Ascomycota</taxon>
        <taxon>Pezizomycotina</taxon>
        <taxon>Sordariomycetes</taxon>
        <taxon>Sordariomycetidae</taxon>
        <taxon>Sordariales</taxon>
        <taxon>Lasiosphaeriaceae</taxon>
        <taxon>Lasiosphaeris</taxon>
    </lineage>
</organism>
<dbReference type="AlphaFoldDB" id="A0AA40BA15"/>
<accession>A0AA40BA15</accession>
<protein>
    <submittedName>
        <fullName evidence="1">Uncharacterized protein</fullName>
    </submittedName>
</protein>
<evidence type="ECO:0000313" key="1">
    <source>
        <dbReference type="EMBL" id="KAK0730331.1"/>
    </source>
</evidence>
<gene>
    <name evidence="1" type="ORF">B0H67DRAFT_28505</name>
</gene>
<name>A0AA40BA15_9PEZI</name>
<evidence type="ECO:0000313" key="2">
    <source>
        <dbReference type="Proteomes" id="UP001172102"/>
    </source>
</evidence>
<sequence length="121" mass="14125">MSGRLPHAAADPRNERYEYGGYYYHRGTCCSEQPPVIKVTSKLGRAKNFSQVDLREKDLLGLVHIYVRIYMCPEVARKRLELWYESHKTLVANWGIIARQFWNNEEQDEMCVPYPPSDVSS</sequence>
<reference evidence="1" key="1">
    <citation type="submission" date="2023-06" db="EMBL/GenBank/DDBJ databases">
        <title>Genome-scale phylogeny and comparative genomics of the fungal order Sordariales.</title>
        <authorList>
            <consortium name="Lawrence Berkeley National Laboratory"/>
            <person name="Hensen N."/>
            <person name="Bonometti L."/>
            <person name="Westerberg I."/>
            <person name="Brannstrom I.O."/>
            <person name="Guillou S."/>
            <person name="Cros-Aarteil S."/>
            <person name="Calhoun S."/>
            <person name="Haridas S."/>
            <person name="Kuo A."/>
            <person name="Mondo S."/>
            <person name="Pangilinan J."/>
            <person name="Riley R."/>
            <person name="Labutti K."/>
            <person name="Andreopoulos B."/>
            <person name="Lipzen A."/>
            <person name="Chen C."/>
            <person name="Yanf M."/>
            <person name="Daum C."/>
            <person name="Ng V."/>
            <person name="Clum A."/>
            <person name="Steindorff A."/>
            <person name="Ohm R."/>
            <person name="Martin F."/>
            <person name="Silar P."/>
            <person name="Natvig D."/>
            <person name="Lalanne C."/>
            <person name="Gautier V."/>
            <person name="Ament-Velasquez S.L."/>
            <person name="Kruys A."/>
            <person name="Hutchinson M.I."/>
            <person name="Powell A.J."/>
            <person name="Barry K."/>
            <person name="Miller A.N."/>
            <person name="Grigoriev I.V."/>
            <person name="Debuchy R."/>
            <person name="Gladieux P."/>
            <person name="Thoren M.H."/>
            <person name="Johannesson H."/>
        </authorList>
    </citation>
    <scope>NUCLEOTIDE SEQUENCE</scope>
    <source>
        <strain evidence="1">SMH4607-1</strain>
    </source>
</reference>
<dbReference type="EMBL" id="JAUKUA010000001">
    <property type="protein sequence ID" value="KAK0730331.1"/>
    <property type="molecule type" value="Genomic_DNA"/>
</dbReference>
<dbReference type="Proteomes" id="UP001172102">
    <property type="component" value="Unassembled WGS sequence"/>
</dbReference>